<evidence type="ECO:0000313" key="2">
    <source>
        <dbReference type="EMBL" id="KAB0266838.1"/>
    </source>
</evidence>
<dbReference type="AlphaFoldDB" id="A0A5N3PAQ8"/>
<comment type="caution">
    <text evidence="2">The sequence shown here is derived from an EMBL/GenBank/DDBJ whole genome shotgun (WGS) entry which is preliminary data.</text>
</comment>
<protein>
    <submittedName>
        <fullName evidence="2">DUF2249 domain-containing protein</fullName>
    </submittedName>
</protein>
<evidence type="ECO:0000313" key="3">
    <source>
        <dbReference type="Proteomes" id="UP000325684"/>
    </source>
</evidence>
<reference evidence="2 3" key="1">
    <citation type="journal article" date="2019" name="Microorganisms">
        <title>Genome Insights into the Novel Species Microvirga brassicacearum, a Rapeseed Endophyte with Biotechnological Potential.</title>
        <authorList>
            <person name="Jimenez-Gomez A."/>
            <person name="Saati-Santamaria Z."/>
            <person name="Igual J.M."/>
            <person name="Rivas R."/>
            <person name="Mateos P.F."/>
            <person name="Garcia-Fraile P."/>
        </authorList>
    </citation>
    <scope>NUCLEOTIDE SEQUENCE [LARGE SCALE GENOMIC DNA]</scope>
    <source>
        <strain evidence="2 3">CDVBN77</strain>
    </source>
</reference>
<gene>
    <name evidence="2" type="ORF">FEZ63_12165</name>
</gene>
<accession>A0A5N3PAQ8</accession>
<dbReference type="EMBL" id="VCMV01000015">
    <property type="protein sequence ID" value="KAB0266838.1"/>
    <property type="molecule type" value="Genomic_DNA"/>
</dbReference>
<dbReference type="InterPro" id="IPR018720">
    <property type="entry name" value="DUF2249"/>
</dbReference>
<dbReference type="RefSeq" id="WP_150944739.1">
    <property type="nucleotide sequence ID" value="NZ_VCMV01000015.1"/>
</dbReference>
<name>A0A5N3PAQ8_9HYPH</name>
<proteinExistence type="predicted"/>
<keyword evidence="3" id="KW-1185">Reference proteome</keyword>
<dbReference type="Proteomes" id="UP000325684">
    <property type="component" value="Unassembled WGS sequence"/>
</dbReference>
<evidence type="ECO:0000259" key="1">
    <source>
        <dbReference type="Pfam" id="PF10006"/>
    </source>
</evidence>
<dbReference type="OrthoDB" id="8451629at2"/>
<feature type="domain" description="DUF2249" evidence="1">
    <location>
        <begin position="10"/>
        <end position="79"/>
    </location>
</feature>
<dbReference type="Pfam" id="PF10006">
    <property type="entry name" value="DUF2249"/>
    <property type="match status" value="1"/>
</dbReference>
<organism evidence="2 3">
    <name type="scientific">Microvirga brassicacearum</name>
    <dbReference type="NCBI Taxonomy" id="2580413"/>
    <lineage>
        <taxon>Bacteria</taxon>
        <taxon>Pseudomonadati</taxon>
        <taxon>Pseudomonadota</taxon>
        <taxon>Alphaproteobacteria</taxon>
        <taxon>Hyphomicrobiales</taxon>
        <taxon>Methylobacteriaceae</taxon>
        <taxon>Microvirga</taxon>
    </lineage>
</organism>
<sequence length="82" mass="9563">MSGFAVREATVDVRQIMPHMRHPLIFETFERLSPGEGFLLVNDHDPRPLLYHFNVAHPGEFDWDYLEEGPDVWCIRISRAAI</sequence>